<dbReference type="AlphaFoldDB" id="A0AAE1D6K1"/>
<accession>A0AAE1D6K1</accession>
<evidence type="ECO:0000313" key="2">
    <source>
        <dbReference type="EMBL" id="KAK3758625.1"/>
    </source>
</evidence>
<gene>
    <name evidence="2" type="ORF">RRG08_019535</name>
</gene>
<protein>
    <submittedName>
        <fullName evidence="2">Uncharacterized protein</fullName>
    </submittedName>
</protein>
<dbReference type="EMBL" id="JAWDGP010005256">
    <property type="protein sequence ID" value="KAK3758625.1"/>
    <property type="molecule type" value="Genomic_DNA"/>
</dbReference>
<feature type="region of interest" description="Disordered" evidence="1">
    <location>
        <begin position="79"/>
        <end position="99"/>
    </location>
</feature>
<comment type="caution">
    <text evidence="2">The sequence shown here is derived from an EMBL/GenBank/DDBJ whole genome shotgun (WGS) entry which is preliminary data.</text>
</comment>
<dbReference type="Proteomes" id="UP001283361">
    <property type="component" value="Unassembled WGS sequence"/>
</dbReference>
<organism evidence="2 3">
    <name type="scientific">Elysia crispata</name>
    <name type="common">lettuce slug</name>
    <dbReference type="NCBI Taxonomy" id="231223"/>
    <lineage>
        <taxon>Eukaryota</taxon>
        <taxon>Metazoa</taxon>
        <taxon>Spiralia</taxon>
        <taxon>Lophotrochozoa</taxon>
        <taxon>Mollusca</taxon>
        <taxon>Gastropoda</taxon>
        <taxon>Heterobranchia</taxon>
        <taxon>Euthyneura</taxon>
        <taxon>Panpulmonata</taxon>
        <taxon>Sacoglossa</taxon>
        <taxon>Placobranchoidea</taxon>
        <taxon>Plakobranchidae</taxon>
        <taxon>Elysia</taxon>
    </lineage>
</organism>
<evidence type="ECO:0000256" key="1">
    <source>
        <dbReference type="SAM" id="MobiDB-lite"/>
    </source>
</evidence>
<sequence>MALGRKLMFPSNSLERYFREVDGWECNGTLITAPIEGKIEVKEECLQAIFYSLEHGDLHRENLDVFIMAQRLILSRSKQFHSKSSTASRTYSEELASIT</sequence>
<reference evidence="2" key="1">
    <citation type="journal article" date="2023" name="G3 (Bethesda)">
        <title>A reference genome for the long-term kleptoplast-retaining sea slug Elysia crispata morphotype clarki.</title>
        <authorList>
            <person name="Eastman K.E."/>
            <person name="Pendleton A.L."/>
            <person name="Shaikh M.A."/>
            <person name="Suttiyut T."/>
            <person name="Ogas R."/>
            <person name="Tomko P."/>
            <person name="Gavelis G."/>
            <person name="Widhalm J.R."/>
            <person name="Wisecaver J.H."/>
        </authorList>
    </citation>
    <scope>NUCLEOTIDE SEQUENCE</scope>
    <source>
        <strain evidence="2">ECLA1</strain>
    </source>
</reference>
<name>A0AAE1D6K1_9GAST</name>
<keyword evidence="3" id="KW-1185">Reference proteome</keyword>
<proteinExistence type="predicted"/>
<evidence type="ECO:0000313" key="3">
    <source>
        <dbReference type="Proteomes" id="UP001283361"/>
    </source>
</evidence>